<reference evidence="4" key="1">
    <citation type="submission" date="2016-10" db="EMBL/GenBank/DDBJ databases">
        <authorList>
            <person name="Varghese N."/>
            <person name="Submissions S."/>
        </authorList>
    </citation>
    <scope>NUCLEOTIDE SEQUENCE [LARGE SCALE GENOMIC DNA]</scope>
    <source>
        <strain evidence="4">DSM 45245</strain>
    </source>
</reference>
<keyword evidence="4" id="KW-1185">Reference proteome</keyword>
<dbReference type="PROSITE" id="PS50943">
    <property type="entry name" value="HTH_CROC1"/>
    <property type="match status" value="1"/>
</dbReference>
<feature type="region of interest" description="Disordered" evidence="1">
    <location>
        <begin position="430"/>
        <end position="458"/>
    </location>
</feature>
<dbReference type="AlphaFoldDB" id="A0A1H3Q0V6"/>
<evidence type="ECO:0000259" key="2">
    <source>
        <dbReference type="PROSITE" id="PS50943"/>
    </source>
</evidence>
<evidence type="ECO:0000256" key="1">
    <source>
        <dbReference type="SAM" id="MobiDB-lite"/>
    </source>
</evidence>
<gene>
    <name evidence="3" type="ORF">SAMN05444365_105156</name>
</gene>
<dbReference type="InterPro" id="IPR001387">
    <property type="entry name" value="Cro/C1-type_HTH"/>
</dbReference>
<dbReference type="STRING" id="405436.SAMN05444365_105156"/>
<dbReference type="CDD" id="cd00093">
    <property type="entry name" value="HTH_XRE"/>
    <property type="match status" value="1"/>
</dbReference>
<dbReference type="Pfam" id="PF13560">
    <property type="entry name" value="HTH_31"/>
    <property type="match status" value="1"/>
</dbReference>
<evidence type="ECO:0000313" key="3">
    <source>
        <dbReference type="EMBL" id="SDZ06966.1"/>
    </source>
</evidence>
<dbReference type="SUPFAM" id="SSF47413">
    <property type="entry name" value="lambda repressor-like DNA-binding domains"/>
    <property type="match status" value="1"/>
</dbReference>
<sequence>MTIPGPIDTAPPLGALLARLRRAQGWSQAQLAERLCAASGVPTLTRHEISRWERQQRTPAEFWLGWLARVLGAPRAELAGAARGELARRARGVGAERGPAGGELDRACARLLRLGHLWLADPTGPITDPDAVGLRLTPAADLAGLRRLDDVVGGLDLLPLLGERLTATGPPGPSPASRPRRRRLFGPLAEAAQLTGWITADAGDAVAALRAYQRAVLAASAAGDRCLAAHALGSASHLLAGHAHSGTALLLARTAYAGARRGASPRARALLLHRIALAAAVDGRPREAERALAGAQRAADRVGRRPDPAWLYWLDDDELAAMTGRCLAALGRPLRAAPLLAAAVSRGGPPRSRALYGAWLAGTYAALGESDEACRVAGAALLDAVRAGSARAAVLVDEVSRRLGSEADTRAAQRHAALVAAARRYLPPPAGTLPRPARIGTARRDAGRCGSASHGRTG</sequence>
<dbReference type="EMBL" id="FNPH01000005">
    <property type="protein sequence ID" value="SDZ06966.1"/>
    <property type="molecule type" value="Genomic_DNA"/>
</dbReference>
<evidence type="ECO:0000313" key="4">
    <source>
        <dbReference type="Proteomes" id="UP000242415"/>
    </source>
</evidence>
<proteinExistence type="predicted"/>
<dbReference type="SMART" id="SM00530">
    <property type="entry name" value="HTH_XRE"/>
    <property type="match status" value="1"/>
</dbReference>
<dbReference type="RefSeq" id="WP_245736682.1">
    <property type="nucleotide sequence ID" value="NZ_FNPH01000005.1"/>
</dbReference>
<dbReference type="GO" id="GO:0003677">
    <property type="term" value="F:DNA binding"/>
    <property type="evidence" value="ECO:0007669"/>
    <property type="project" value="InterPro"/>
</dbReference>
<accession>A0A1H3Q0V6</accession>
<protein>
    <submittedName>
        <fullName evidence="3">Helix-turn-helix domain-containing protein</fullName>
    </submittedName>
</protein>
<dbReference type="InterPro" id="IPR010982">
    <property type="entry name" value="Lambda_DNA-bd_dom_sf"/>
</dbReference>
<organism evidence="3 4">
    <name type="scientific">Micromonospora pattaloongensis</name>
    <dbReference type="NCBI Taxonomy" id="405436"/>
    <lineage>
        <taxon>Bacteria</taxon>
        <taxon>Bacillati</taxon>
        <taxon>Actinomycetota</taxon>
        <taxon>Actinomycetes</taxon>
        <taxon>Micromonosporales</taxon>
        <taxon>Micromonosporaceae</taxon>
        <taxon>Micromonospora</taxon>
    </lineage>
</organism>
<name>A0A1H3Q0V6_9ACTN</name>
<feature type="domain" description="HTH cro/C1-type" evidence="2">
    <location>
        <begin position="17"/>
        <end position="78"/>
    </location>
</feature>
<dbReference type="Proteomes" id="UP000242415">
    <property type="component" value="Unassembled WGS sequence"/>
</dbReference>
<dbReference type="Gene3D" id="1.10.260.40">
    <property type="entry name" value="lambda repressor-like DNA-binding domains"/>
    <property type="match status" value="1"/>
</dbReference>